<name>A0A126QSZ2_9BACT</name>
<gene>
    <name evidence="4" type="ORF">AWY79_18045</name>
    <name evidence="5" type="ORF">EDC59_1174</name>
</gene>
<dbReference type="PANTHER" id="PTHR30441">
    <property type="entry name" value="DUF748 DOMAIN-CONTAINING PROTEIN"/>
    <property type="match status" value="1"/>
</dbReference>
<evidence type="ECO:0000313" key="4">
    <source>
        <dbReference type="EMBL" id="AMK12866.1"/>
    </source>
</evidence>
<evidence type="ECO:0000313" key="6">
    <source>
        <dbReference type="Proteomes" id="UP000055611"/>
    </source>
</evidence>
<proteinExistence type="predicted"/>
<evidence type="ECO:0000313" key="7">
    <source>
        <dbReference type="Proteomes" id="UP000295506"/>
    </source>
</evidence>
<evidence type="ECO:0000256" key="1">
    <source>
        <dbReference type="SAM" id="MobiDB-lite"/>
    </source>
</evidence>
<protein>
    <submittedName>
        <fullName evidence="5">AsmA protein</fullName>
    </submittedName>
    <submittedName>
        <fullName evidence="4">Membrane assembly protein AsmA</fullName>
    </submittedName>
</protein>
<dbReference type="EMBL" id="SOBK01000017">
    <property type="protein sequence ID" value="TDT82026.1"/>
    <property type="molecule type" value="Genomic_DNA"/>
</dbReference>
<dbReference type="Pfam" id="PF05170">
    <property type="entry name" value="AsmA"/>
    <property type="match status" value="2"/>
</dbReference>
<reference evidence="5 7" key="2">
    <citation type="submission" date="2019-03" db="EMBL/GenBank/DDBJ databases">
        <title>Genomic Encyclopedia of Type Strains, Phase IV (KMG-IV): sequencing the most valuable type-strain genomes for metagenomic binning, comparative biology and taxonomic classification.</title>
        <authorList>
            <person name="Goeker M."/>
        </authorList>
    </citation>
    <scope>NUCLEOTIDE SEQUENCE [LARGE SCALE GENOMIC DNA]</scope>
    <source>
        <strain evidence="5 7">DSM 101483</strain>
    </source>
</reference>
<dbReference type="InterPro" id="IPR007844">
    <property type="entry name" value="AsmA"/>
</dbReference>
<dbReference type="AlphaFoldDB" id="A0A126QSZ2"/>
<accession>A0A126QSZ2</accession>
<dbReference type="PANTHER" id="PTHR30441:SF4">
    <property type="entry name" value="PROTEIN ASMA"/>
    <property type="match status" value="1"/>
</dbReference>
<feature type="region of interest" description="Disordered" evidence="1">
    <location>
        <begin position="657"/>
        <end position="685"/>
    </location>
</feature>
<evidence type="ECO:0000259" key="3">
    <source>
        <dbReference type="Pfam" id="PF05170"/>
    </source>
</evidence>
<keyword evidence="6" id="KW-1185">Reference proteome</keyword>
<reference evidence="4 6" key="1">
    <citation type="journal article" date="2016" name="Front. Microbiol.">
        <title>Genome Sequence of the Piezophilic, Mesophilic Sulfate-Reducing Bacterium Desulfovibrio indicus J2T.</title>
        <authorList>
            <person name="Cao J."/>
            <person name="Maignien L."/>
            <person name="Shao Z."/>
            <person name="Alain K."/>
            <person name="Jebbar M."/>
        </authorList>
    </citation>
    <scope>NUCLEOTIDE SEQUENCE [LARGE SCALE GENOMIC DNA]</scope>
    <source>
        <strain evidence="4 6">J2</strain>
    </source>
</reference>
<evidence type="ECO:0000256" key="2">
    <source>
        <dbReference type="SAM" id="Phobius"/>
    </source>
</evidence>
<dbReference type="Proteomes" id="UP000295506">
    <property type="component" value="Unassembled WGS sequence"/>
</dbReference>
<keyword evidence="2" id="KW-0472">Membrane</keyword>
<dbReference type="KEGG" id="dej:AWY79_18045"/>
<evidence type="ECO:0000313" key="5">
    <source>
        <dbReference type="EMBL" id="TDT82026.1"/>
    </source>
</evidence>
<feature type="domain" description="AsmA" evidence="3">
    <location>
        <begin position="1"/>
        <end position="199"/>
    </location>
</feature>
<feature type="transmembrane region" description="Helical" evidence="2">
    <location>
        <begin position="7"/>
        <end position="30"/>
    </location>
</feature>
<dbReference type="InterPro" id="IPR052894">
    <property type="entry name" value="AsmA-related"/>
</dbReference>
<feature type="region of interest" description="Disordered" evidence="1">
    <location>
        <begin position="128"/>
        <end position="160"/>
    </location>
</feature>
<dbReference type="GO" id="GO:0090313">
    <property type="term" value="P:regulation of protein targeting to membrane"/>
    <property type="evidence" value="ECO:0007669"/>
    <property type="project" value="TreeGrafter"/>
</dbReference>
<sequence length="685" mass="72371">MNKTLKIGLMVIGGLAALFIAACILLVLIVDPNEYKAEISKAVKEQTGRELKFEGDISFNFFPWLGLEVGPMALGNAPGFAPDEMVRINRAEASIRLLPLLSGDVAVGVVVLDGLTLNLAKNKQGVTNWDDLTKSDGSGDKAAEEKPAVESEAKGGQPESLSVEGVEIVNANIVYDDMQAGKKTSVTDLSLVVGAVGDKVRFPFELKFRLKLDDPKIDTNPVLAGLASFDQAAGTIQVDELKFSLLNLELTGLLFAKSKDGALSYSAELKLAKASVRQLMKELGMEAPATADPKVLEALSADLKVNGSDTAVSLENLTVKLDDTTLTAEGSVKNFDKPALSLTANVDAIDADRYLPPKSAKSENEAGQETAPAAKEEPAQEPDLAALRDLDLKAKLTVGKLKVMNLTITEILAQLTARNGVLTAKPLSLKLYDGGFNGQGVLNVTGPVAAWAKSGALTDVQAQGLITDLMGKDMLHGTTNAKYDLKGTGLTPDNIKKSISGTASFAFTDGAVMGVNVAKMLRDGWNKLQGKPAGKDEPAKTDFAELLGSATLTNGYIENKDLLMKSPLLRVTGKGWADLPKNTTDYTAVVTVVGTLEGQDGASLEDLKGLPLPIYVKGDLNDPSIGLDMKAMGEALFKGTFKQGTKGLEQQLKQNILGTPKTGTSGTTSGDAPKTNPLKGLFKKQ</sequence>
<dbReference type="PROSITE" id="PS51257">
    <property type="entry name" value="PROKAR_LIPOPROTEIN"/>
    <property type="match status" value="1"/>
</dbReference>
<dbReference type="EMBL" id="CP014206">
    <property type="protein sequence ID" value="AMK12866.1"/>
    <property type="molecule type" value="Genomic_DNA"/>
</dbReference>
<keyword evidence="2" id="KW-1133">Transmembrane helix</keyword>
<dbReference type="GO" id="GO:0005886">
    <property type="term" value="C:plasma membrane"/>
    <property type="evidence" value="ECO:0007669"/>
    <property type="project" value="TreeGrafter"/>
</dbReference>
<dbReference type="Proteomes" id="UP000055611">
    <property type="component" value="Chromosome"/>
</dbReference>
<dbReference type="RefSeq" id="WP_066806864.1">
    <property type="nucleotide sequence ID" value="NZ_CP014206.1"/>
</dbReference>
<feature type="region of interest" description="Disordered" evidence="1">
    <location>
        <begin position="356"/>
        <end position="381"/>
    </location>
</feature>
<feature type="compositionally biased region" description="Basic and acidic residues" evidence="1">
    <location>
        <begin position="131"/>
        <end position="153"/>
    </location>
</feature>
<feature type="compositionally biased region" description="Low complexity" evidence="1">
    <location>
        <begin position="658"/>
        <end position="670"/>
    </location>
</feature>
<organism evidence="5 7">
    <name type="scientific">Pseudodesulfovibrio indicus</name>
    <dbReference type="NCBI Taxonomy" id="1716143"/>
    <lineage>
        <taxon>Bacteria</taxon>
        <taxon>Pseudomonadati</taxon>
        <taxon>Thermodesulfobacteriota</taxon>
        <taxon>Desulfovibrionia</taxon>
        <taxon>Desulfovibrionales</taxon>
        <taxon>Desulfovibrionaceae</taxon>
    </lineage>
</organism>
<dbReference type="OrthoDB" id="9766390at2"/>
<keyword evidence="2" id="KW-0812">Transmembrane</keyword>
<feature type="domain" description="AsmA" evidence="3">
    <location>
        <begin position="258"/>
        <end position="561"/>
    </location>
</feature>